<accession>A0A7W5EB87</accession>
<evidence type="ECO:0000313" key="3">
    <source>
        <dbReference type="Proteomes" id="UP000584325"/>
    </source>
</evidence>
<comment type="caution">
    <text evidence="2">The sequence shown here is derived from an EMBL/GenBank/DDBJ whole genome shotgun (WGS) entry which is preliminary data.</text>
</comment>
<dbReference type="AlphaFoldDB" id="A0A7W5EB87"/>
<dbReference type="Proteomes" id="UP000584325">
    <property type="component" value="Unassembled WGS sequence"/>
</dbReference>
<evidence type="ECO:0000313" key="2">
    <source>
        <dbReference type="EMBL" id="MBB3221943.1"/>
    </source>
</evidence>
<reference evidence="2 3" key="1">
    <citation type="submission" date="2020-08" db="EMBL/GenBank/DDBJ databases">
        <title>Genomic Encyclopedia of Type Strains, Phase III (KMG-III): the genomes of soil and plant-associated and newly described type strains.</title>
        <authorList>
            <person name="Whitman W."/>
        </authorList>
    </citation>
    <scope>NUCLEOTIDE SEQUENCE [LARGE SCALE GENOMIC DNA]</scope>
    <source>
        <strain evidence="2 3">CECT 7753</strain>
    </source>
</reference>
<evidence type="ECO:0000256" key="1">
    <source>
        <dbReference type="SAM" id="MobiDB-lite"/>
    </source>
</evidence>
<dbReference type="EMBL" id="JACHXS010000004">
    <property type="protein sequence ID" value="MBB3221943.1"/>
    <property type="molecule type" value="Genomic_DNA"/>
</dbReference>
<protein>
    <submittedName>
        <fullName evidence="2">Uncharacterized protein</fullName>
    </submittedName>
</protein>
<gene>
    <name evidence="2" type="ORF">FHS02_002753</name>
</gene>
<feature type="compositionally biased region" description="Polar residues" evidence="1">
    <location>
        <begin position="26"/>
        <end position="35"/>
    </location>
</feature>
<name>A0A7W5EB87_9BURK</name>
<feature type="region of interest" description="Disordered" evidence="1">
    <location>
        <begin position="26"/>
        <end position="46"/>
    </location>
</feature>
<sequence>MSRSMLGLFAVAAAVAWFLWPQNAASDQQASSHATSVIKVAETRPR</sequence>
<dbReference type="RefSeq" id="WP_175424953.1">
    <property type="nucleotide sequence ID" value="NZ_CP040017.1"/>
</dbReference>
<organism evidence="2 3">
    <name type="scientific">Pseudoduganella umbonata</name>
    <dbReference type="NCBI Taxonomy" id="864828"/>
    <lineage>
        <taxon>Bacteria</taxon>
        <taxon>Pseudomonadati</taxon>
        <taxon>Pseudomonadota</taxon>
        <taxon>Betaproteobacteria</taxon>
        <taxon>Burkholderiales</taxon>
        <taxon>Oxalobacteraceae</taxon>
        <taxon>Telluria group</taxon>
        <taxon>Pseudoduganella</taxon>
    </lineage>
</organism>
<proteinExistence type="predicted"/>